<dbReference type="RefSeq" id="WP_124543222.1">
    <property type="nucleotide sequence ID" value="NZ_QUSW01000009.1"/>
</dbReference>
<proteinExistence type="predicted"/>
<reference evidence="7 8" key="2">
    <citation type="submission" date="2018-12" db="EMBL/GenBank/DDBJ databases">
        <title>Rhizobacter gummiphilus sp. nov., a rubber-degrading bacterium isolated from the soil of a botanical garden in Japan.</title>
        <authorList>
            <person name="Shunsuke S.S."/>
        </authorList>
    </citation>
    <scope>NUCLEOTIDE SEQUENCE [LARGE SCALE GENOMIC DNA]</scope>
    <source>
        <strain evidence="7 8">S-16</strain>
    </source>
</reference>
<evidence type="ECO:0000256" key="1">
    <source>
        <dbReference type="ARBA" id="ARBA00004418"/>
    </source>
</evidence>
<name>A0A3N7HID8_9BURK</name>
<sequence length="175" mass="18507">MPHAFRTASLAALALALSSAMALAVASGSHEGGHDEARIGEAGQSARVSRTINVDMVDAMRFTPSSISVKQGETIRFVVKNSGQVKHELVLGTGQQLKEHYALMLKNPEMEHADANQITVAPGKTGDVIWRFTQPGKVDFACLQPGHLDAGMKGLVNVVPVAQPGAADGHTTHKH</sequence>
<dbReference type="PANTHER" id="PTHR38439">
    <property type="entry name" value="AURACYANIN-B"/>
    <property type="match status" value="1"/>
</dbReference>
<evidence type="ECO:0000256" key="2">
    <source>
        <dbReference type="ARBA" id="ARBA00022723"/>
    </source>
</evidence>
<keyword evidence="3" id="KW-0574">Periplasm</keyword>
<keyword evidence="8" id="KW-1185">Reference proteome</keyword>
<feature type="domain" description="Blue (type 1) copper" evidence="6">
    <location>
        <begin position="54"/>
        <end position="158"/>
    </location>
</feature>
<keyword evidence="2" id="KW-0479">Metal-binding</keyword>
<accession>A0A3N7HID8</accession>
<dbReference type="EMBL" id="QUSW01000009">
    <property type="protein sequence ID" value="RQP21810.1"/>
    <property type="molecule type" value="Genomic_DNA"/>
</dbReference>
<evidence type="ECO:0000256" key="5">
    <source>
        <dbReference type="SAM" id="SignalP"/>
    </source>
</evidence>
<dbReference type="CDD" id="cd04211">
    <property type="entry name" value="Cupredoxin_like_2"/>
    <property type="match status" value="1"/>
</dbReference>
<dbReference type="AlphaFoldDB" id="A0A3N7HID8"/>
<feature type="chain" id="PRO_5018043073" description="Blue (type 1) copper domain-containing protein" evidence="5">
    <location>
        <begin position="25"/>
        <end position="175"/>
    </location>
</feature>
<evidence type="ECO:0000313" key="8">
    <source>
        <dbReference type="Proteomes" id="UP000267464"/>
    </source>
</evidence>
<dbReference type="InterPro" id="IPR050845">
    <property type="entry name" value="Cu-binding_ET"/>
</dbReference>
<dbReference type="InterPro" id="IPR008972">
    <property type="entry name" value="Cupredoxin"/>
</dbReference>
<dbReference type="Gene3D" id="2.60.40.420">
    <property type="entry name" value="Cupredoxins - blue copper proteins"/>
    <property type="match status" value="1"/>
</dbReference>
<comment type="subcellular location">
    <subcellularLocation>
        <location evidence="1">Periplasm</location>
    </subcellularLocation>
</comment>
<feature type="signal peptide" evidence="5">
    <location>
        <begin position="1"/>
        <end position="24"/>
    </location>
</feature>
<evidence type="ECO:0000313" key="7">
    <source>
        <dbReference type="EMBL" id="RQP21810.1"/>
    </source>
</evidence>
<dbReference type="Pfam" id="PF00127">
    <property type="entry name" value="Copper-bind"/>
    <property type="match status" value="1"/>
</dbReference>
<dbReference type="PANTHER" id="PTHR38439:SF3">
    <property type="entry name" value="COPPER-RESISTANT CUPROPROTEIN COPI"/>
    <property type="match status" value="1"/>
</dbReference>
<dbReference type="SUPFAM" id="SSF49503">
    <property type="entry name" value="Cupredoxins"/>
    <property type="match status" value="1"/>
</dbReference>
<reference evidence="7 8" key="1">
    <citation type="submission" date="2018-08" db="EMBL/GenBank/DDBJ databases">
        <authorList>
            <person name="Khan S.A."/>
            <person name="Jeon C.O."/>
            <person name="Chun B.H."/>
            <person name="Jeong S.E."/>
        </authorList>
    </citation>
    <scope>NUCLEOTIDE SEQUENCE [LARGE SCALE GENOMIC DNA]</scope>
    <source>
        <strain evidence="7 8">S-16</strain>
    </source>
</reference>
<dbReference type="InterPro" id="IPR000923">
    <property type="entry name" value="BlueCu_1"/>
</dbReference>
<dbReference type="Proteomes" id="UP000267464">
    <property type="component" value="Unassembled WGS sequence"/>
</dbReference>
<dbReference type="GO" id="GO:0005507">
    <property type="term" value="F:copper ion binding"/>
    <property type="evidence" value="ECO:0007669"/>
    <property type="project" value="InterPro"/>
</dbReference>
<keyword evidence="5" id="KW-0732">Signal</keyword>
<keyword evidence="4" id="KW-0186">Copper</keyword>
<organism evidence="7 8">
    <name type="scientific">Piscinibacter terrae</name>
    <dbReference type="NCBI Taxonomy" id="2496871"/>
    <lineage>
        <taxon>Bacteria</taxon>
        <taxon>Pseudomonadati</taxon>
        <taxon>Pseudomonadota</taxon>
        <taxon>Betaproteobacteria</taxon>
        <taxon>Burkholderiales</taxon>
        <taxon>Sphaerotilaceae</taxon>
        <taxon>Piscinibacter</taxon>
    </lineage>
</organism>
<dbReference type="GO" id="GO:0009055">
    <property type="term" value="F:electron transfer activity"/>
    <property type="evidence" value="ECO:0007669"/>
    <property type="project" value="InterPro"/>
</dbReference>
<evidence type="ECO:0000256" key="3">
    <source>
        <dbReference type="ARBA" id="ARBA00022764"/>
    </source>
</evidence>
<comment type="caution">
    <text evidence="7">The sequence shown here is derived from an EMBL/GenBank/DDBJ whole genome shotgun (WGS) entry which is preliminary data.</text>
</comment>
<dbReference type="OrthoDB" id="9816061at2"/>
<protein>
    <recommendedName>
        <fullName evidence="6">Blue (type 1) copper domain-containing protein</fullName>
    </recommendedName>
</protein>
<gene>
    <name evidence="7" type="ORF">DZC73_25550</name>
</gene>
<evidence type="ECO:0000256" key="4">
    <source>
        <dbReference type="ARBA" id="ARBA00023008"/>
    </source>
</evidence>
<evidence type="ECO:0000259" key="6">
    <source>
        <dbReference type="Pfam" id="PF00127"/>
    </source>
</evidence>
<dbReference type="GO" id="GO:0042597">
    <property type="term" value="C:periplasmic space"/>
    <property type="evidence" value="ECO:0007669"/>
    <property type="project" value="UniProtKB-SubCell"/>
</dbReference>